<protein>
    <submittedName>
        <fullName evidence="1">Uncharacterized protein</fullName>
    </submittedName>
</protein>
<sequence length="85" mass="9690">MPQRPLHLCWAHMLQYDGLINRSTRAFLDNPFIQAGGECEADIFVLSVPSSKNPEKLCKVPPLSVVVRSAHVVRFPFYLCKVFFI</sequence>
<organism evidence="1 2">
    <name type="scientific">Pyxicephalus adspersus</name>
    <name type="common">African bullfrog</name>
    <dbReference type="NCBI Taxonomy" id="30357"/>
    <lineage>
        <taxon>Eukaryota</taxon>
        <taxon>Metazoa</taxon>
        <taxon>Chordata</taxon>
        <taxon>Craniata</taxon>
        <taxon>Vertebrata</taxon>
        <taxon>Euteleostomi</taxon>
        <taxon>Amphibia</taxon>
        <taxon>Batrachia</taxon>
        <taxon>Anura</taxon>
        <taxon>Neobatrachia</taxon>
        <taxon>Ranoidea</taxon>
        <taxon>Pyxicephalidae</taxon>
        <taxon>Pyxicephalinae</taxon>
        <taxon>Pyxicephalus</taxon>
    </lineage>
</organism>
<reference evidence="1" key="1">
    <citation type="thesis" date="2020" institute="ProQuest LLC" country="789 East Eisenhower Parkway, Ann Arbor, MI, USA">
        <title>Comparative Genomics and Chromosome Evolution.</title>
        <authorList>
            <person name="Mudd A.B."/>
        </authorList>
    </citation>
    <scope>NUCLEOTIDE SEQUENCE</scope>
    <source>
        <strain evidence="1">1538</strain>
        <tissue evidence="1">Blood</tissue>
    </source>
</reference>
<evidence type="ECO:0000313" key="2">
    <source>
        <dbReference type="Proteomes" id="UP001181693"/>
    </source>
</evidence>
<name>A0AAV2ZSS0_PYXAD</name>
<accession>A0AAV2ZSS0</accession>
<evidence type="ECO:0000313" key="1">
    <source>
        <dbReference type="EMBL" id="DBA14707.1"/>
    </source>
</evidence>
<dbReference type="AlphaFoldDB" id="A0AAV2ZSS0"/>
<comment type="caution">
    <text evidence="1">The sequence shown here is derived from an EMBL/GenBank/DDBJ whole genome shotgun (WGS) entry which is preliminary data.</text>
</comment>
<gene>
    <name evidence="1" type="ORF">GDO54_005638</name>
</gene>
<keyword evidence="2" id="KW-1185">Reference proteome</keyword>
<dbReference type="Proteomes" id="UP001181693">
    <property type="component" value="Unassembled WGS sequence"/>
</dbReference>
<proteinExistence type="predicted"/>
<dbReference type="EMBL" id="DYDO01000013">
    <property type="protein sequence ID" value="DBA14707.1"/>
    <property type="molecule type" value="Genomic_DNA"/>
</dbReference>